<keyword evidence="4" id="KW-1185">Reference proteome</keyword>
<dbReference type="Proteomes" id="UP000315364">
    <property type="component" value="Chromosome"/>
</dbReference>
<accession>A0A5B8LR94</accession>
<dbReference type="Pfam" id="PF08327">
    <property type="entry name" value="AHSA1"/>
    <property type="match status" value="1"/>
</dbReference>
<dbReference type="SUPFAM" id="SSF55961">
    <property type="entry name" value="Bet v1-like"/>
    <property type="match status" value="1"/>
</dbReference>
<dbReference type="InterPro" id="IPR013538">
    <property type="entry name" value="ASHA1/2-like_C"/>
</dbReference>
<dbReference type="OrthoDB" id="9805228at2"/>
<dbReference type="EMBL" id="CP042304">
    <property type="protein sequence ID" value="QDZ10768.1"/>
    <property type="molecule type" value="Genomic_DNA"/>
</dbReference>
<protein>
    <submittedName>
        <fullName evidence="3">ATPase</fullName>
    </submittedName>
</protein>
<feature type="domain" description="Activator of Hsp90 ATPase homologue 1/2-like C-terminal" evidence="2">
    <location>
        <begin position="24"/>
        <end position="157"/>
    </location>
</feature>
<evidence type="ECO:0000259" key="2">
    <source>
        <dbReference type="Pfam" id="PF08327"/>
    </source>
</evidence>
<dbReference type="RefSeq" id="WP_146289554.1">
    <property type="nucleotide sequence ID" value="NZ_CP042304.1"/>
</dbReference>
<evidence type="ECO:0000256" key="1">
    <source>
        <dbReference type="ARBA" id="ARBA00006817"/>
    </source>
</evidence>
<dbReference type="InterPro" id="IPR023393">
    <property type="entry name" value="START-like_dom_sf"/>
</dbReference>
<dbReference type="KEGG" id="dea:FPZ08_08395"/>
<gene>
    <name evidence="3" type="ORF">FPZ08_08395</name>
</gene>
<dbReference type="CDD" id="cd07826">
    <property type="entry name" value="SRPBCC_CalC_Aha1-like_9"/>
    <property type="match status" value="1"/>
</dbReference>
<evidence type="ECO:0000313" key="4">
    <source>
        <dbReference type="Proteomes" id="UP000315364"/>
    </source>
</evidence>
<sequence>MAFGGPLTVTTPEDTQIVITRQFDAPRHLVFACYTQPALIRRWLNGADGWIMTVCEFDAKVGGKYRYEWKAPSGYVMGMGGVVREIHPVERLVSAEVFDDDWTGGETVSTLIFDEKSGRTTLVNTLNYSSKEARDGALATPMADGMEFGYSKLDTVLAELGKGQA</sequence>
<organism evidence="3 4">
    <name type="scientific">Devosia ginsengisoli</name>
    <dbReference type="NCBI Taxonomy" id="400770"/>
    <lineage>
        <taxon>Bacteria</taxon>
        <taxon>Pseudomonadati</taxon>
        <taxon>Pseudomonadota</taxon>
        <taxon>Alphaproteobacteria</taxon>
        <taxon>Hyphomicrobiales</taxon>
        <taxon>Devosiaceae</taxon>
        <taxon>Devosia</taxon>
    </lineage>
</organism>
<proteinExistence type="inferred from homology"/>
<dbReference type="Gene3D" id="3.30.530.20">
    <property type="match status" value="1"/>
</dbReference>
<reference evidence="3 4" key="1">
    <citation type="submission" date="2019-07" db="EMBL/GenBank/DDBJ databases">
        <title>Full genome sequence of Devosia sp. Gsoil 520.</title>
        <authorList>
            <person name="Im W.-T."/>
        </authorList>
    </citation>
    <scope>NUCLEOTIDE SEQUENCE [LARGE SCALE GENOMIC DNA]</scope>
    <source>
        <strain evidence="3 4">Gsoil 520</strain>
    </source>
</reference>
<evidence type="ECO:0000313" key="3">
    <source>
        <dbReference type="EMBL" id="QDZ10768.1"/>
    </source>
</evidence>
<dbReference type="AlphaFoldDB" id="A0A5B8LR94"/>
<name>A0A5B8LR94_9HYPH</name>
<comment type="similarity">
    <text evidence="1">Belongs to the AHA1 family.</text>
</comment>